<dbReference type="AlphaFoldDB" id="K3X3R0"/>
<dbReference type="OMA" id="NDRAKMR"/>
<evidence type="ECO:0000313" key="2">
    <source>
        <dbReference type="Proteomes" id="UP000019132"/>
    </source>
</evidence>
<dbReference type="PANTHER" id="PTHR35763">
    <property type="entry name" value="COMPLEX 1 LYR-LIKE PROTEIN"/>
    <property type="match status" value="1"/>
</dbReference>
<accession>K3X3R0</accession>
<dbReference type="EnsemblProtists" id="PYU1_T011859">
    <property type="protein sequence ID" value="PYU1_T011859"/>
    <property type="gene ID" value="PYU1_G011833"/>
</dbReference>
<proteinExistence type="predicted"/>
<dbReference type="eggNOG" id="ENOG502S4ZI">
    <property type="taxonomic scope" value="Eukaryota"/>
</dbReference>
<dbReference type="InParanoid" id="K3X3R0"/>
<protein>
    <submittedName>
        <fullName evidence="1">Uncharacterized protein</fullName>
    </submittedName>
</protein>
<reference evidence="1" key="3">
    <citation type="submission" date="2015-02" db="UniProtKB">
        <authorList>
            <consortium name="EnsemblProtists"/>
        </authorList>
    </citation>
    <scope>IDENTIFICATION</scope>
    <source>
        <strain evidence="1">DAOM BR144</strain>
    </source>
</reference>
<reference evidence="2" key="2">
    <citation type="submission" date="2010-04" db="EMBL/GenBank/DDBJ databases">
        <authorList>
            <person name="Buell R."/>
            <person name="Hamilton J."/>
            <person name="Hostetler J."/>
        </authorList>
    </citation>
    <scope>NUCLEOTIDE SEQUENCE [LARGE SCALE GENOMIC DNA]</scope>
    <source>
        <strain evidence="2">DAOM:BR144</strain>
    </source>
</reference>
<evidence type="ECO:0000313" key="1">
    <source>
        <dbReference type="EnsemblProtists" id="PYU1_T011859"/>
    </source>
</evidence>
<dbReference type="EMBL" id="GL376637">
    <property type="status" value="NOT_ANNOTATED_CDS"/>
    <property type="molecule type" value="Genomic_DNA"/>
</dbReference>
<reference evidence="2" key="1">
    <citation type="journal article" date="2010" name="Genome Biol.">
        <title>Genome sequence of the necrotrophic plant pathogen Pythium ultimum reveals original pathogenicity mechanisms and effector repertoire.</title>
        <authorList>
            <person name="Levesque C.A."/>
            <person name="Brouwer H."/>
            <person name="Cano L."/>
            <person name="Hamilton J.P."/>
            <person name="Holt C."/>
            <person name="Huitema E."/>
            <person name="Raffaele S."/>
            <person name="Robideau G.P."/>
            <person name="Thines M."/>
            <person name="Win J."/>
            <person name="Zerillo M.M."/>
            <person name="Beakes G.W."/>
            <person name="Boore J.L."/>
            <person name="Busam D."/>
            <person name="Dumas B."/>
            <person name="Ferriera S."/>
            <person name="Fuerstenberg S.I."/>
            <person name="Gachon C.M."/>
            <person name="Gaulin E."/>
            <person name="Govers F."/>
            <person name="Grenville-Briggs L."/>
            <person name="Horner N."/>
            <person name="Hostetler J."/>
            <person name="Jiang R.H."/>
            <person name="Johnson J."/>
            <person name="Krajaejun T."/>
            <person name="Lin H."/>
            <person name="Meijer H.J."/>
            <person name="Moore B."/>
            <person name="Morris P."/>
            <person name="Phuntmart V."/>
            <person name="Puiu D."/>
            <person name="Shetty J."/>
            <person name="Stajich J.E."/>
            <person name="Tripathy S."/>
            <person name="Wawra S."/>
            <person name="van West P."/>
            <person name="Whitty B.R."/>
            <person name="Coutinho P.M."/>
            <person name="Henrissat B."/>
            <person name="Martin F."/>
            <person name="Thomas P.D."/>
            <person name="Tyler B.M."/>
            <person name="De Vries R.P."/>
            <person name="Kamoun S."/>
            <person name="Yandell M."/>
            <person name="Tisserat N."/>
            <person name="Buell C.R."/>
        </authorList>
    </citation>
    <scope>NUCLEOTIDE SEQUENCE</scope>
    <source>
        <strain evidence="2">DAOM:BR144</strain>
    </source>
</reference>
<dbReference type="VEuPathDB" id="FungiDB:PYU1_G011833"/>
<organism evidence="1 2">
    <name type="scientific">Globisporangium ultimum (strain ATCC 200006 / CBS 805.95 / DAOM BR144)</name>
    <name type="common">Pythium ultimum</name>
    <dbReference type="NCBI Taxonomy" id="431595"/>
    <lineage>
        <taxon>Eukaryota</taxon>
        <taxon>Sar</taxon>
        <taxon>Stramenopiles</taxon>
        <taxon>Oomycota</taxon>
        <taxon>Peronosporomycetes</taxon>
        <taxon>Pythiales</taxon>
        <taxon>Pythiaceae</taxon>
        <taxon>Globisporangium</taxon>
    </lineage>
</organism>
<dbReference type="PANTHER" id="PTHR35763:SF1">
    <property type="entry name" value="OS11G0133900 PROTEIN"/>
    <property type="match status" value="1"/>
</dbReference>
<dbReference type="Proteomes" id="UP000019132">
    <property type="component" value="Unassembled WGS sequence"/>
</dbReference>
<dbReference type="HOGENOM" id="CLU_1790776_0_0_1"/>
<sequence length="146" mass="16814">MATRGGLRIGSKTEVIKNLRELLRVARKRSSEKSIQKCQWSQQILSHYRTRQHETSRDKMRAYRSEATDYLMLLNGVQEQRYLWELDAGAEKKLTGQEIVNRSAKRVGLFVPETYADKEDKRVAAEKYLAAKRAKEEAAKKDAPSA</sequence>
<keyword evidence="2" id="KW-1185">Reference proteome</keyword>
<name>K3X3R0_GLOUD</name>